<dbReference type="NCBIfam" id="NF006762">
    <property type="entry name" value="PRK09283.1"/>
    <property type="match status" value="1"/>
</dbReference>
<evidence type="ECO:0000313" key="11">
    <source>
        <dbReference type="EMBL" id="MDX6849923.1"/>
    </source>
</evidence>
<comment type="caution">
    <text evidence="11">The sequence shown here is derived from an EMBL/GenBank/DDBJ whole genome shotgun (WGS) entry which is preliminary data.</text>
</comment>
<evidence type="ECO:0000256" key="10">
    <source>
        <dbReference type="RuleBase" id="RU004161"/>
    </source>
</evidence>
<name>A0ABU4S277_9GAMM</name>
<keyword evidence="12" id="KW-1185">Reference proteome</keyword>
<dbReference type="PRINTS" id="PR00144">
    <property type="entry name" value="DALDHYDRTASE"/>
</dbReference>
<dbReference type="CDD" id="cd00384">
    <property type="entry name" value="ALAD_PBGS"/>
    <property type="match status" value="1"/>
</dbReference>
<dbReference type="NCBIfam" id="NF009923">
    <property type="entry name" value="PRK13384.1"/>
    <property type="match status" value="1"/>
</dbReference>
<dbReference type="Pfam" id="PF00490">
    <property type="entry name" value="ALAD"/>
    <property type="match status" value="1"/>
</dbReference>
<dbReference type="RefSeq" id="WP_302721814.1">
    <property type="nucleotide sequence ID" value="NZ_JAULRU010000418.1"/>
</dbReference>
<proteinExistence type="inferred from homology"/>
<evidence type="ECO:0000256" key="8">
    <source>
        <dbReference type="ARBA" id="ARBA00047651"/>
    </source>
</evidence>
<evidence type="ECO:0000256" key="2">
    <source>
        <dbReference type="ARBA" id="ARBA00008055"/>
    </source>
</evidence>
<evidence type="ECO:0000256" key="9">
    <source>
        <dbReference type="RuleBase" id="RU000515"/>
    </source>
</evidence>
<dbReference type="PROSITE" id="PS00169">
    <property type="entry name" value="D_ALA_DEHYDRATASE"/>
    <property type="match status" value="1"/>
</dbReference>
<keyword evidence="7 9" id="KW-0627">Porphyrin biosynthesis</keyword>
<reference evidence="11 12" key="1">
    <citation type="submission" date="2023-11" db="EMBL/GenBank/DDBJ databases">
        <title>Gilvimarinus fulvus sp. nov., isolated from the surface of Kelp.</title>
        <authorList>
            <person name="Sun Y.Y."/>
            <person name="Gong Y."/>
            <person name="Du Z.J."/>
        </authorList>
    </citation>
    <scope>NUCLEOTIDE SEQUENCE [LARGE SCALE GENOMIC DNA]</scope>
    <source>
        <strain evidence="11 12">SDUM040013</strain>
    </source>
</reference>
<evidence type="ECO:0000256" key="1">
    <source>
        <dbReference type="ARBA" id="ARBA00004694"/>
    </source>
</evidence>
<gene>
    <name evidence="11" type="primary">hemB</name>
    <name evidence="11" type="ORF">SCD92_11175</name>
</gene>
<keyword evidence="6 9" id="KW-0456">Lyase</keyword>
<dbReference type="EMBL" id="JAXAFO010000017">
    <property type="protein sequence ID" value="MDX6849923.1"/>
    <property type="molecule type" value="Genomic_DNA"/>
</dbReference>
<protein>
    <recommendedName>
        <fullName evidence="4 9">Delta-aminolevulinic acid dehydratase</fullName>
        <ecNumber evidence="3 9">4.2.1.24</ecNumber>
    </recommendedName>
</protein>
<evidence type="ECO:0000256" key="5">
    <source>
        <dbReference type="ARBA" id="ARBA00023133"/>
    </source>
</evidence>
<comment type="subunit">
    <text evidence="9">Homooctamer.</text>
</comment>
<accession>A0ABU4S277</accession>
<evidence type="ECO:0000256" key="3">
    <source>
        <dbReference type="ARBA" id="ARBA00012053"/>
    </source>
</evidence>
<evidence type="ECO:0000256" key="7">
    <source>
        <dbReference type="ARBA" id="ARBA00023244"/>
    </source>
</evidence>
<dbReference type="Gene3D" id="3.20.20.70">
    <property type="entry name" value="Aldolase class I"/>
    <property type="match status" value="1"/>
</dbReference>
<evidence type="ECO:0000256" key="4">
    <source>
        <dbReference type="ARBA" id="ARBA00020771"/>
    </source>
</evidence>
<sequence length="323" mass="35291">MRNADFRFRRLRRTPALRDMVRETELSVKDLILPVFVQENATAPVAIDSMPGVVRHPESQLADVVRQAWDLGIKAVLLFGVSEHKDAAGSDTWDDGGLLARMIATAKTAAPDITVISDNCFCEYTDHGHCGVVSNGDVDNDKTLRNLQKQVVNCARAGVDMIAPSGMMDGMIGAIREALDDAGFSHLPVMSYSTKFASAFYGPFRDAVDSTFKGSRSTYQMDFANGREALAESLEDEAEGADILMVKPGIAYLDVLADIRRHSSRPLAVYHVSGEYAMIKASAAAGVIDEEAIVKETMVAFKRAGADLIITYYAMDIARWLSR</sequence>
<organism evidence="11 12">
    <name type="scientific">Gilvimarinus gilvus</name>
    <dbReference type="NCBI Taxonomy" id="3058038"/>
    <lineage>
        <taxon>Bacteria</taxon>
        <taxon>Pseudomonadati</taxon>
        <taxon>Pseudomonadota</taxon>
        <taxon>Gammaproteobacteria</taxon>
        <taxon>Cellvibrionales</taxon>
        <taxon>Cellvibrionaceae</taxon>
        <taxon>Gilvimarinus</taxon>
    </lineage>
</organism>
<comment type="catalytic activity">
    <reaction evidence="8 9">
        <text>2 5-aminolevulinate = porphobilinogen + 2 H2O + H(+)</text>
        <dbReference type="Rhea" id="RHEA:24064"/>
        <dbReference type="ChEBI" id="CHEBI:15377"/>
        <dbReference type="ChEBI" id="CHEBI:15378"/>
        <dbReference type="ChEBI" id="CHEBI:58126"/>
        <dbReference type="ChEBI" id="CHEBI:356416"/>
        <dbReference type="EC" id="4.2.1.24"/>
    </reaction>
</comment>
<dbReference type="SMART" id="SM01004">
    <property type="entry name" value="ALAD"/>
    <property type="match status" value="1"/>
</dbReference>
<comment type="similarity">
    <text evidence="2 10">Belongs to the ALAD family.</text>
</comment>
<dbReference type="PANTHER" id="PTHR11458">
    <property type="entry name" value="DELTA-AMINOLEVULINIC ACID DEHYDRATASE"/>
    <property type="match status" value="1"/>
</dbReference>
<dbReference type="GO" id="GO:0004655">
    <property type="term" value="F:porphobilinogen synthase activity"/>
    <property type="evidence" value="ECO:0007669"/>
    <property type="project" value="UniProtKB-EC"/>
</dbReference>
<keyword evidence="5" id="KW-0350">Heme biosynthesis</keyword>
<evidence type="ECO:0000256" key="6">
    <source>
        <dbReference type="ARBA" id="ARBA00023239"/>
    </source>
</evidence>
<dbReference type="EC" id="4.2.1.24" evidence="3 9"/>
<evidence type="ECO:0000313" key="12">
    <source>
        <dbReference type="Proteomes" id="UP001273505"/>
    </source>
</evidence>
<comment type="pathway">
    <text evidence="1">Porphyrin-containing compound metabolism; protoporphyrin-IX biosynthesis; coproporphyrinogen-III from 5-aminolevulinate: step 1/4.</text>
</comment>
<dbReference type="InterPro" id="IPR013785">
    <property type="entry name" value="Aldolase_TIM"/>
</dbReference>
<dbReference type="InterPro" id="IPR030656">
    <property type="entry name" value="ALAD_AS"/>
</dbReference>
<dbReference type="PANTHER" id="PTHR11458:SF1">
    <property type="entry name" value="DELTA-AMINOLEVULINIC ACID DEHYDRATASE"/>
    <property type="match status" value="1"/>
</dbReference>
<dbReference type="PIRSF" id="PIRSF001415">
    <property type="entry name" value="Porphbilin_synth"/>
    <property type="match status" value="1"/>
</dbReference>
<dbReference type="Proteomes" id="UP001273505">
    <property type="component" value="Unassembled WGS sequence"/>
</dbReference>
<dbReference type="SUPFAM" id="SSF51569">
    <property type="entry name" value="Aldolase"/>
    <property type="match status" value="1"/>
</dbReference>
<dbReference type="InterPro" id="IPR001731">
    <property type="entry name" value="ALAD"/>
</dbReference>